<protein>
    <submittedName>
        <fullName evidence="1">Uncharacterized protein</fullName>
    </submittedName>
</protein>
<dbReference type="EMBL" id="VSSQ01076171">
    <property type="protein sequence ID" value="MPN26596.1"/>
    <property type="molecule type" value="Genomic_DNA"/>
</dbReference>
<name>A0A645GK47_9ZZZZ</name>
<dbReference type="SUPFAM" id="SSF51735">
    <property type="entry name" value="NAD(P)-binding Rossmann-fold domains"/>
    <property type="match status" value="1"/>
</dbReference>
<comment type="caution">
    <text evidence="1">The sequence shown here is derived from an EMBL/GenBank/DDBJ whole genome shotgun (WGS) entry which is preliminary data.</text>
</comment>
<dbReference type="Gene3D" id="3.40.50.720">
    <property type="entry name" value="NAD(P)-binding Rossmann-like Domain"/>
    <property type="match status" value="1"/>
</dbReference>
<dbReference type="AlphaFoldDB" id="A0A645GK47"/>
<evidence type="ECO:0000313" key="1">
    <source>
        <dbReference type="EMBL" id="MPN26596.1"/>
    </source>
</evidence>
<proteinExistence type="predicted"/>
<dbReference type="InterPro" id="IPR036291">
    <property type="entry name" value="NAD(P)-bd_dom_sf"/>
</dbReference>
<reference evidence="1" key="1">
    <citation type="submission" date="2019-08" db="EMBL/GenBank/DDBJ databases">
        <authorList>
            <person name="Kucharzyk K."/>
            <person name="Murdoch R.W."/>
            <person name="Higgins S."/>
            <person name="Loffler F."/>
        </authorList>
    </citation>
    <scope>NUCLEOTIDE SEQUENCE</scope>
</reference>
<accession>A0A645GK47</accession>
<sequence length="77" mass="8517">MMRSLREEVRRYNIKVINIIPGATATPIWDAKVLAKKQHLMATSNDIANLVVSTLHLCGSSTAMLEDITIQPQNGNL</sequence>
<organism evidence="1">
    <name type="scientific">bioreactor metagenome</name>
    <dbReference type="NCBI Taxonomy" id="1076179"/>
    <lineage>
        <taxon>unclassified sequences</taxon>
        <taxon>metagenomes</taxon>
        <taxon>ecological metagenomes</taxon>
    </lineage>
</organism>
<gene>
    <name evidence="1" type="ORF">SDC9_174021</name>
</gene>